<dbReference type="HAMAP" id="MF_00108">
    <property type="entry name" value="IspD"/>
    <property type="match status" value="1"/>
</dbReference>
<dbReference type="PANTHER" id="PTHR32125:SF4">
    <property type="entry name" value="2-C-METHYL-D-ERYTHRITOL 4-PHOSPHATE CYTIDYLYLTRANSFERASE, CHLOROPLASTIC"/>
    <property type="match status" value="1"/>
</dbReference>
<evidence type="ECO:0000256" key="1">
    <source>
        <dbReference type="ARBA" id="ARBA00022679"/>
    </source>
</evidence>
<proteinExistence type="inferred from homology"/>
<protein>
    <recommendedName>
        <fullName evidence="4">2-C-methyl-D-erythritol 4-phosphate cytidylyltransferase</fullName>
        <ecNumber evidence="4">2.7.7.60</ecNumber>
    </recommendedName>
    <alternativeName>
        <fullName evidence="4">4-diphosphocytidyl-2C-methyl-D-erythritol synthase</fullName>
    </alternativeName>
    <alternativeName>
        <fullName evidence="4">MEP cytidylyltransferase</fullName>
        <shortName evidence="4">MCT</shortName>
    </alternativeName>
</protein>
<evidence type="ECO:0000313" key="5">
    <source>
        <dbReference type="EMBL" id="KYH33721.1"/>
    </source>
</evidence>
<dbReference type="NCBIfam" id="TIGR00453">
    <property type="entry name" value="ispD"/>
    <property type="match status" value="1"/>
</dbReference>
<dbReference type="InterPro" id="IPR001228">
    <property type="entry name" value="IspD"/>
</dbReference>
<dbReference type="EMBL" id="LTBC01000001">
    <property type="protein sequence ID" value="KYH33721.1"/>
    <property type="molecule type" value="Genomic_DNA"/>
</dbReference>
<dbReference type="CDD" id="cd02516">
    <property type="entry name" value="CDP-ME_synthetase"/>
    <property type="match status" value="1"/>
</dbReference>
<dbReference type="InterPro" id="IPR034683">
    <property type="entry name" value="IspD/TarI"/>
</dbReference>
<reference evidence="5 6" key="1">
    <citation type="submission" date="2016-02" db="EMBL/GenBank/DDBJ databases">
        <title>Genome sequence of Moorella mulderi DSM 14980.</title>
        <authorList>
            <person name="Poehlein A."/>
            <person name="Daniel R."/>
        </authorList>
    </citation>
    <scope>NUCLEOTIDE SEQUENCE [LARGE SCALE GENOMIC DNA]</scope>
    <source>
        <strain evidence="5 6">DSM 14980</strain>
    </source>
</reference>
<dbReference type="GO" id="GO:0050518">
    <property type="term" value="F:2-C-methyl-D-erythritol 4-phosphate cytidylyltransferase activity"/>
    <property type="evidence" value="ECO:0007669"/>
    <property type="project" value="UniProtKB-UniRule"/>
</dbReference>
<feature type="site" description="Positions MEP for the nucleophilic attack" evidence="4">
    <location>
        <position position="211"/>
    </location>
</feature>
<keyword evidence="1 4" id="KW-0808">Transferase</keyword>
<dbReference type="PANTHER" id="PTHR32125">
    <property type="entry name" value="2-C-METHYL-D-ERYTHRITOL 4-PHOSPHATE CYTIDYLYLTRANSFERASE, CHLOROPLASTIC"/>
    <property type="match status" value="1"/>
</dbReference>
<keyword evidence="3 4" id="KW-0414">Isoprene biosynthesis</keyword>
<gene>
    <name evidence="4 5" type="primary">ispD</name>
    <name evidence="5" type="ORF">MOMUL_04300</name>
</gene>
<dbReference type="AlphaFoldDB" id="A0A151B1D4"/>
<dbReference type="PATRIC" id="fig|1122241.3.peg.457"/>
<evidence type="ECO:0000256" key="4">
    <source>
        <dbReference type="HAMAP-Rule" id="MF_00108"/>
    </source>
</evidence>
<dbReference type="SUPFAM" id="SSF53448">
    <property type="entry name" value="Nucleotide-diphospho-sugar transferases"/>
    <property type="match status" value="1"/>
</dbReference>
<organism evidence="5 6">
    <name type="scientific">Moorella mulderi DSM 14980</name>
    <dbReference type="NCBI Taxonomy" id="1122241"/>
    <lineage>
        <taxon>Bacteria</taxon>
        <taxon>Bacillati</taxon>
        <taxon>Bacillota</taxon>
        <taxon>Clostridia</taxon>
        <taxon>Neomoorellales</taxon>
        <taxon>Neomoorellaceae</taxon>
        <taxon>Neomoorella</taxon>
    </lineage>
</organism>
<sequence length="229" mass="24432">MPFLSLIIAAAGQGRRLGTGSNKVFLPLGDKPILAHTLAVAEASPLVDEVIVVTRPEDIPLCHQVVTGGPYRKVRQIVTGGRERQDSIAAGLKAVAPAAEWVAVHDGARPFLSPALLERVITAARDTGAAIAALPVKETIKRGNTEDLVTATLERRGLWAVQTPQVFRRDWLAAAYREAEINGWQATDDAALVERAGYPVKLVPGEEVNIKITTPGDLILARAIMAGDS</sequence>
<comment type="function">
    <text evidence="4">Catalyzes the formation of 4-diphosphocytidyl-2-C-methyl-D-erythritol from CTP and 2-C-methyl-D-erythritol 4-phosphate (MEP).</text>
</comment>
<dbReference type="InterPro" id="IPR050088">
    <property type="entry name" value="IspD/TarI_cytidylyltransf_bact"/>
</dbReference>
<dbReference type="OrthoDB" id="9806837at2"/>
<comment type="similarity">
    <text evidence="4">Belongs to the IspD/TarI cytidylyltransferase family. IspD subfamily.</text>
</comment>
<keyword evidence="2 4" id="KW-0548">Nucleotidyltransferase</keyword>
<keyword evidence="6" id="KW-1185">Reference proteome</keyword>
<feature type="site" description="Transition state stabilizer" evidence="4">
    <location>
        <position position="23"/>
    </location>
</feature>
<dbReference type="EC" id="2.7.7.60" evidence="4"/>
<feature type="site" description="Transition state stabilizer" evidence="4">
    <location>
        <position position="16"/>
    </location>
</feature>
<dbReference type="FunFam" id="3.90.550.10:FF:000003">
    <property type="entry name" value="2-C-methyl-D-erythritol 4-phosphate cytidylyltransferase"/>
    <property type="match status" value="1"/>
</dbReference>
<comment type="pathway">
    <text evidence="4">Isoprenoid biosynthesis; isopentenyl diphosphate biosynthesis via DXP pathway; isopentenyl diphosphate from 1-deoxy-D-xylulose 5-phosphate: step 2/6.</text>
</comment>
<accession>A0A151B1D4</accession>
<evidence type="ECO:0000256" key="2">
    <source>
        <dbReference type="ARBA" id="ARBA00022695"/>
    </source>
</evidence>
<evidence type="ECO:0000313" key="6">
    <source>
        <dbReference type="Proteomes" id="UP000075670"/>
    </source>
</evidence>
<dbReference type="Pfam" id="PF01128">
    <property type="entry name" value="IspD"/>
    <property type="match status" value="1"/>
</dbReference>
<dbReference type="UniPathway" id="UPA00056">
    <property type="reaction ID" value="UER00093"/>
</dbReference>
<dbReference type="Proteomes" id="UP000075670">
    <property type="component" value="Unassembled WGS sequence"/>
</dbReference>
<name>A0A151B1D4_9FIRM</name>
<dbReference type="RefSeq" id="WP_062280872.1">
    <property type="nucleotide sequence ID" value="NZ_LTBC01000001.1"/>
</dbReference>
<comment type="caution">
    <text evidence="5">The sequence shown here is derived from an EMBL/GenBank/DDBJ whole genome shotgun (WGS) entry which is preliminary data.</text>
</comment>
<dbReference type="Gene3D" id="3.90.550.10">
    <property type="entry name" value="Spore Coat Polysaccharide Biosynthesis Protein SpsA, Chain A"/>
    <property type="match status" value="1"/>
</dbReference>
<feature type="site" description="Positions MEP for the nucleophilic attack" evidence="4">
    <location>
        <position position="155"/>
    </location>
</feature>
<comment type="catalytic activity">
    <reaction evidence="4">
        <text>2-C-methyl-D-erythritol 4-phosphate + CTP + H(+) = 4-CDP-2-C-methyl-D-erythritol + diphosphate</text>
        <dbReference type="Rhea" id="RHEA:13429"/>
        <dbReference type="ChEBI" id="CHEBI:15378"/>
        <dbReference type="ChEBI" id="CHEBI:33019"/>
        <dbReference type="ChEBI" id="CHEBI:37563"/>
        <dbReference type="ChEBI" id="CHEBI:57823"/>
        <dbReference type="ChEBI" id="CHEBI:58262"/>
        <dbReference type="EC" id="2.7.7.60"/>
    </reaction>
</comment>
<evidence type="ECO:0000256" key="3">
    <source>
        <dbReference type="ARBA" id="ARBA00023229"/>
    </source>
</evidence>
<dbReference type="GO" id="GO:0019288">
    <property type="term" value="P:isopentenyl diphosphate biosynthetic process, methylerythritol 4-phosphate pathway"/>
    <property type="evidence" value="ECO:0007669"/>
    <property type="project" value="UniProtKB-UniRule"/>
</dbReference>
<dbReference type="InterPro" id="IPR029044">
    <property type="entry name" value="Nucleotide-diphossugar_trans"/>
</dbReference>